<evidence type="ECO:0000256" key="6">
    <source>
        <dbReference type="SAM" id="Phobius"/>
    </source>
</evidence>
<feature type="transmembrane region" description="Helical" evidence="6">
    <location>
        <begin position="49"/>
        <end position="70"/>
    </location>
</feature>
<evidence type="ECO:0000256" key="5">
    <source>
        <dbReference type="ARBA" id="ARBA00023136"/>
    </source>
</evidence>
<accession>A0ABY5L8G3</accession>
<keyword evidence="4 6" id="KW-1133">Transmembrane helix</keyword>
<organism evidence="7 8">
    <name type="scientific">Sphingomonas qomolangmaensis</name>
    <dbReference type="NCBI Taxonomy" id="2918765"/>
    <lineage>
        <taxon>Bacteria</taxon>
        <taxon>Pseudomonadati</taxon>
        <taxon>Pseudomonadota</taxon>
        <taxon>Alphaproteobacteria</taxon>
        <taxon>Sphingomonadales</taxon>
        <taxon>Sphingomonadaceae</taxon>
        <taxon>Sphingomonas</taxon>
    </lineage>
</organism>
<keyword evidence="5 6" id="KW-0472">Membrane</keyword>
<dbReference type="PANTHER" id="PTHR10057:SF0">
    <property type="entry name" value="TRANSLOCATOR PROTEIN"/>
    <property type="match status" value="1"/>
</dbReference>
<evidence type="ECO:0000256" key="2">
    <source>
        <dbReference type="ARBA" id="ARBA00007524"/>
    </source>
</evidence>
<keyword evidence="8" id="KW-1185">Reference proteome</keyword>
<comment type="similarity">
    <text evidence="2">Belongs to the TspO/BZRP family.</text>
</comment>
<proteinExistence type="inferred from homology"/>
<feature type="transmembrane region" description="Helical" evidence="6">
    <location>
        <begin position="7"/>
        <end position="29"/>
    </location>
</feature>
<dbReference type="CDD" id="cd15904">
    <property type="entry name" value="TSPO_MBR"/>
    <property type="match status" value="1"/>
</dbReference>
<feature type="transmembrane region" description="Helical" evidence="6">
    <location>
        <begin position="108"/>
        <end position="128"/>
    </location>
</feature>
<dbReference type="PANTHER" id="PTHR10057">
    <property type="entry name" value="PERIPHERAL-TYPE BENZODIAZEPINE RECEPTOR"/>
    <property type="match status" value="1"/>
</dbReference>
<name>A0ABY5L8G3_9SPHN</name>
<dbReference type="PIRSF" id="PIRSF005859">
    <property type="entry name" value="PBR"/>
    <property type="match status" value="1"/>
</dbReference>
<evidence type="ECO:0000256" key="3">
    <source>
        <dbReference type="ARBA" id="ARBA00022692"/>
    </source>
</evidence>
<feature type="transmembrane region" description="Helical" evidence="6">
    <location>
        <begin position="135"/>
        <end position="153"/>
    </location>
</feature>
<dbReference type="Pfam" id="PF03073">
    <property type="entry name" value="TspO_MBR"/>
    <property type="match status" value="1"/>
</dbReference>
<dbReference type="InterPro" id="IPR004307">
    <property type="entry name" value="TspO_MBR"/>
</dbReference>
<evidence type="ECO:0000313" key="7">
    <source>
        <dbReference type="EMBL" id="UUL83082.1"/>
    </source>
</evidence>
<gene>
    <name evidence="7" type="ORF">NMP03_02270</name>
</gene>
<protein>
    <submittedName>
        <fullName evidence="7">Tryptophan-rich sensory protein</fullName>
    </submittedName>
</protein>
<evidence type="ECO:0000256" key="4">
    <source>
        <dbReference type="ARBA" id="ARBA00022989"/>
    </source>
</evidence>
<dbReference type="Gene3D" id="1.20.1260.100">
    <property type="entry name" value="TspO/MBR protein"/>
    <property type="match status" value="1"/>
</dbReference>
<dbReference type="RefSeq" id="WP_256506926.1">
    <property type="nucleotide sequence ID" value="NZ_CP101740.1"/>
</dbReference>
<dbReference type="Proteomes" id="UP001058533">
    <property type="component" value="Chromosome"/>
</dbReference>
<evidence type="ECO:0000313" key="8">
    <source>
        <dbReference type="Proteomes" id="UP001058533"/>
    </source>
</evidence>
<evidence type="ECO:0000256" key="1">
    <source>
        <dbReference type="ARBA" id="ARBA00004141"/>
    </source>
</evidence>
<reference evidence="7" key="1">
    <citation type="submission" date="2022-07" db="EMBL/GenBank/DDBJ databases">
        <title>Sphingomonas sp. nov., a novel bacterium isolated from the north slope of the Mount Everest.</title>
        <authorList>
            <person name="Cui X."/>
            <person name="Liu Y."/>
        </authorList>
    </citation>
    <scope>NUCLEOTIDE SEQUENCE</scope>
    <source>
        <strain evidence="7">S5-59</strain>
    </source>
</reference>
<feature type="transmembrane region" description="Helical" evidence="6">
    <location>
        <begin position="82"/>
        <end position="102"/>
    </location>
</feature>
<sequence>MTTLGRAGIFPVAIAAVAATFVAIVGATMTDLGPWYRGLAKPDWAPPDALYGVAWTLVFATTALGSVTAWRAIGSRAAADWLIGLFAFNGFLNILWSLLFFRLQRPDWAAIEVVVLGISVLGLTLFAARYSRMGAMLLLPYLGWVLLAGALNWEIVRLNGPFA</sequence>
<comment type="subcellular location">
    <subcellularLocation>
        <location evidence="1">Membrane</location>
        <topology evidence="1">Multi-pass membrane protein</topology>
    </subcellularLocation>
</comment>
<keyword evidence="3 6" id="KW-0812">Transmembrane</keyword>
<dbReference type="InterPro" id="IPR038330">
    <property type="entry name" value="TspO/MBR-related_sf"/>
</dbReference>
<dbReference type="EMBL" id="CP101740">
    <property type="protein sequence ID" value="UUL83082.1"/>
    <property type="molecule type" value="Genomic_DNA"/>
</dbReference>